<dbReference type="Proteomes" id="UP000240042">
    <property type="component" value="Unassembled WGS sequence"/>
</dbReference>
<evidence type="ECO:0000256" key="2">
    <source>
        <dbReference type="ARBA" id="ARBA00022833"/>
    </source>
</evidence>
<name>A0A1I1EH82_BREAD</name>
<dbReference type="AlphaFoldDB" id="A0A1I1EH82"/>
<accession>A0A1I1EH82</accession>
<dbReference type="InterPro" id="IPR046457">
    <property type="entry name" value="PMI_typeI_cat"/>
</dbReference>
<keyword evidence="1 3" id="KW-0479">Metal-binding</keyword>
<dbReference type="InterPro" id="IPR014628">
    <property type="entry name" value="Man6P_isomerase_Firm_short"/>
</dbReference>
<protein>
    <submittedName>
        <fullName evidence="6">Mannose-6-phosphate isomerase</fullName>
    </submittedName>
</protein>
<comment type="cofactor">
    <cofactor evidence="3">
        <name>Zn(2+)</name>
        <dbReference type="ChEBI" id="CHEBI:29105"/>
    </cofactor>
    <text evidence="3">Binds 1 zinc ion per subunit.</text>
</comment>
<dbReference type="EMBL" id="FOKY01000010">
    <property type="protein sequence ID" value="SFB84330.1"/>
    <property type="molecule type" value="Genomic_DNA"/>
</dbReference>
<feature type="binding site" evidence="3">
    <location>
        <position position="119"/>
    </location>
    <ligand>
        <name>Zn(2+)</name>
        <dbReference type="ChEBI" id="CHEBI:29105"/>
    </ligand>
</feature>
<dbReference type="STRING" id="34097.SAMN02745150_01040"/>
<feature type="binding site" evidence="3">
    <location>
        <position position="102"/>
    </location>
    <ligand>
        <name>Zn(2+)</name>
        <dbReference type="ChEBI" id="CHEBI:29105"/>
    </ligand>
</feature>
<evidence type="ECO:0000256" key="4">
    <source>
        <dbReference type="PIRSR" id="PIRSR036894-2"/>
    </source>
</evidence>
<dbReference type="GO" id="GO:0004476">
    <property type="term" value="F:mannose-6-phosphate isomerase activity"/>
    <property type="evidence" value="ECO:0007669"/>
    <property type="project" value="InterPro"/>
</dbReference>
<dbReference type="PANTHER" id="PTHR42742:SF3">
    <property type="entry name" value="FRUCTOKINASE"/>
    <property type="match status" value="1"/>
</dbReference>
<evidence type="ECO:0000259" key="5">
    <source>
        <dbReference type="Pfam" id="PF20511"/>
    </source>
</evidence>
<evidence type="ECO:0000256" key="1">
    <source>
        <dbReference type="ARBA" id="ARBA00022723"/>
    </source>
</evidence>
<dbReference type="CDD" id="cd07010">
    <property type="entry name" value="cupin_PMI_type_I_N_bac"/>
    <property type="match status" value="1"/>
</dbReference>
<dbReference type="GO" id="GO:0008270">
    <property type="term" value="F:zinc ion binding"/>
    <property type="evidence" value="ECO:0007669"/>
    <property type="project" value="InterPro"/>
</dbReference>
<evidence type="ECO:0000256" key="3">
    <source>
        <dbReference type="PIRSR" id="PIRSR036894-1"/>
    </source>
</evidence>
<feature type="binding site" evidence="3">
    <location>
        <position position="177"/>
    </location>
    <ligand>
        <name>Zn(2+)</name>
        <dbReference type="ChEBI" id="CHEBI:29105"/>
    </ligand>
</feature>
<dbReference type="Pfam" id="PF20511">
    <property type="entry name" value="PMI_typeI_cat"/>
    <property type="match status" value="1"/>
</dbReference>
<keyword evidence="7" id="KW-1185">Reference proteome</keyword>
<organism evidence="6 7">
    <name type="scientific">Brevinema andersonii</name>
    <dbReference type="NCBI Taxonomy" id="34097"/>
    <lineage>
        <taxon>Bacteria</taxon>
        <taxon>Pseudomonadati</taxon>
        <taxon>Spirochaetota</taxon>
        <taxon>Spirochaetia</taxon>
        <taxon>Brevinematales</taxon>
        <taxon>Brevinemataceae</taxon>
        <taxon>Brevinema</taxon>
    </lineage>
</organism>
<sequence length="316" mass="35898">MYPLKIAPVFKKKIWGGRALFNQLNKKLPDEGLYGESWEASVHPNGMGVVLNGSFSGLLFADLLADYGKEIIGERLWQKYNGQFPLLLKFLDINDKLSLQVHPDNNYALKIGQSFGKAECWYIISASPDAKVVMGIKEDIKFEYFAQQAVVQNFEGLFNEILVKDGDLVVIPPGMIHGTLAGSLLIFEIQQNSDLTYRIYDFDRLDNGIKRTLHYQESLENINFSLRPNICNFKNNKGQKILLDWEYFLLSQLVISGSYFISSIDVLRFYTSIEGTVSVSYNNNTFVLHKAEVLVLPAFCSIDIYGDALLFEILPY</sequence>
<dbReference type="PIRSF" id="PIRSF036894">
    <property type="entry name" value="PMI_Firm_short"/>
    <property type="match status" value="1"/>
</dbReference>
<dbReference type="InterPro" id="IPR011051">
    <property type="entry name" value="RmlC_Cupin_sf"/>
</dbReference>
<gene>
    <name evidence="6" type="ORF">SAMN02745150_01040</name>
</gene>
<dbReference type="GO" id="GO:0005975">
    <property type="term" value="P:carbohydrate metabolic process"/>
    <property type="evidence" value="ECO:0007669"/>
    <property type="project" value="InterPro"/>
</dbReference>
<reference evidence="7" key="1">
    <citation type="submission" date="2016-10" db="EMBL/GenBank/DDBJ databases">
        <authorList>
            <person name="Varghese N."/>
            <person name="Submissions S."/>
        </authorList>
    </citation>
    <scope>NUCLEOTIDE SEQUENCE [LARGE SCALE GENOMIC DNA]</scope>
    <source>
        <strain evidence="7">ATCC 43811</strain>
    </source>
</reference>
<feature type="active site" evidence="4">
    <location>
        <position position="198"/>
    </location>
</feature>
<dbReference type="RefSeq" id="WP_092319327.1">
    <property type="nucleotide sequence ID" value="NZ_FOKY01000010.1"/>
</dbReference>
<dbReference type="InterPro" id="IPR051804">
    <property type="entry name" value="Carb_Metab_Reg_Kinase/Isom"/>
</dbReference>
<dbReference type="PANTHER" id="PTHR42742">
    <property type="entry name" value="TRANSCRIPTIONAL REPRESSOR MPRA"/>
    <property type="match status" value="1"/>
</dbReference>
<feature type="domain" description="Phosphomannose isomerase type I catalytic" evidence="5">
    <location>
        <begin position="4"/>
        <end position="108"/>
    </location>
</feature>
<dbReference type="Gene3D" id="2.60.120.10">
    <property type="entry name" value="Jelly Rolls"/>
    <property type="match status" value="1"/>
</dbReference>
<keyword evidence="6" id="KW-0413">Isomerase</keyword>
<proteinExistence type="predicted"/>
<dbReference type="SUPFAM" id="SSF51182">
    <property type="entry name" value="RmlC-like cupins"/>
    <property type="match status" value="1"/>
</dbReference>
<evidence type="ECO:0000313" key="7">
    <source>
        <dbReference type="Proteomes" id="UP000240042"/>
    </source>
</evidence>
<keyword evidence="2 3" id="KW-0862">Zinc</keyword>
<dbReference type="InterPro" id="IPR014710">
    <property type="entry name" value="RmlC-like_jellyroll"/>
</dbReference>
<evidence type="ECO:0000313" key="6">
    <source>
        <dbReference type="EMBL" id="SFB84330.1"/>
    </source>
</evidence>
<dbReference type="OrthoDB" id="9808275at2"/>